<keyword evidence="7 9" id="KW-0472">Membrane</keyword>
<evidence type="ECO:0000256" key="8">
    <source>
        <dbReference type="ARBA" id="ARBA00023273"/>
    </source>
</evidence>
<dbReference type="PROSITE" id="PS50106">
    <property type="entry name" value="PDZ"/>
    <property type="match status" value="2"/>
</dbReference>
<dbReference type="Pfam" id="PF09007">
    <property type="entry name" value="EBP50_C"/>
    <property type="match status" value="1"/>
</dbReference>
<feature type="compositionally biased region" description="Basic and acidic residues" evidence="10">
    <location>
        <begin position="342"/>
        <end position="352"/>
    </location>
</feature>
<dbReference type="InterPro" id="IPR017300">
    <property type="entry name" value="NHERF-1/NHERF-2"/>
</dbReference>
<sequence length="352" mass="38667">MSFNREHIRPRLCVLEKGSDGYGFHLHGEKGKTGQFIRLVEPDSPSESAGLHAGDRLLFVNGECVENDSHQQLVSRIRATVGKLELVVADEDTEELLKKCNMQYLREYATQGIPLPTREPNHADAGRNGSARELTPTPEINGPVAGKKRNSRPAQGFKSELRPRLCVLKRGAEGYGFNLHSDSSRPGQYVRLVDPDSPAQRSGLRPKDKIVQVNGVPVGRKQHSEVVSAIRAGGDRVSLLVVDPETDAFFQSCGISPTEEHLTGALPVIREVEEEVNVNGSKEEAKEPSLSVSLSPSSTSNISEASEESVGEYSLDLSLSLQQAKERAHQNRSSKRAPQMDWSKKNELFSNL</sequence>
<evidence type="ECO:0000256" key="9">
    <source>
        <dbReference type="PIRNR" id="PIRNR037866"/>
    </source>
</evidence>
<dbReference type="Proteomes" id="UP001044222">
    <property type="component" value="Chromosome 17"/>
</dbReference>
<dbReference type="PANTHER" id="PTHR14191:SF7">
    <property type="entry name" value="NA(+)_H(+) EXCHANGE REGULATORY COFACTOR NHE-RF1"/>
    <property type="match status" value="1"/>
</dbReference>
<feature type="compositionally biased region" description="Low complexity" evidence="10">
    <location>
        <begin position="289"/>
        <end position="303"/>
    </location>
</feature>
<feature type="region of interest" description="Disordered" evidence="10">
    <location>
        <begin position="321"/>
        <end position="352"/>
    </location>
</feature>
<evidence type="ECO:0000259" key="11">
    <source>
        <dbReference type="PROSITE" id="PS50106"/>
    </source>
</evidence>
<feature type="region of interest" description="Disordered" evidence="10">
    <location>
        <begin position="277"/>
        <end position="307"/>
    </location>
</feature>
<evidence type="ECO:0000256" key="7">
    <source>
        <dbReference type="ARBA" id="ARBA00023136"/>
    </source>
</evidence>
<evidence type="ECO:0000256" key="10">
    <source>
        <dbReference type="SAM" id="MobiDB-lite"/>
    </source>
</evidence>
<proteinExistence type="predicted"/>
<dbReference type="GO" id="GO:0016055">
    <property type="term" value="P:Wnt signaling pathway"/>
    <property type="evidence" value="ECO:0007669"/>
    <property type="project" value="UniProtKB-KW"/>
</dbReference>
<dbReference type="GO" id="GO:0016324">
    <property type="term" value="C:apical plasma membrane"/>
    <property type="evidence" value="ECO:0007669"/>
    <property type="project" value="TreeGrafter"/>
</dbReference>
<comment type="caution">
    <text evidence="12">The sequence shown here is derived from an EMBL/GenBank/DDBJ whole genome shotgun (WGS) entry which is preliminary data.</text>
</comment>
<dbReference type="GO" id="GO:0001726">
    <property type="term" value="C:ruffle"/>
    <property type="evidence" value="ECO:0007669"/>
    <property type="project" value="UniProtKB-SubCell"/>
</dbReference>
<evidence type="ECO:0000256" key="6">
    <source>
        <dbReference type="ARBA" id="ARBA00022737"/>
    </source>
</evidence>
<name>A0A9D3LL62_ANGAN</name>
<dbReference type="AlphaFoldDB" id="A0A9D3LL62"/>
<protein>
    <recommendedName>
        <fullName evidence="9">Na(+)/H(+) exchange regulatory cofactor NHE-RF</fullName>
    </recommendedName>
</protein>
<dbReference type="GO" id="GO:0030175">
    <property type="term" value="C:filopodium"/>
    <property type="evidence" value="ECO:0007669"/>
    <property type="project" value="UniProtKB-SubCell"/>
</dbReference>
<dbReference type="GO" id="GO:0072659">
    <property type="term" value="P:protein localization to plasma membrane"/>
    <property type="evidence" value="ECO:0007669"/>
    <property type="project" value="TreeGrafter"/>
</dbReference>
<evidence type="ECO:0000256" key="2">
    <source>
        <dbReference type="ARBA" id="ARBA00004184"/>
    </source>
</evidence>
<evidence type="ECO:0000256" key="4">
    <source>
        <dbReference type="ARBA" id="ARBA00004486"/>
    </source>
</evidence>
<evidence type="ECO:0000313" key="13">
    <source>
        <dbReference type="Proteomes" id="UP001044222"/>
    </source>
</evidence>
<comment type="function">
    <text evidence="9">Scaffold protein that connects plasma membrane proteins with members of the ezrin/moesin/radixin family and thereby helps to link them to the actin cytoskeleton and to regulate their surface expression.</text>
</comment>
<dbReference type="GO" id="GO:0043495">
    <property type="term" value="F:protein-membrane adaptor activity"/>
    <property type="evidence" value="ECO:0007669"/>
    <property type="project" value="TreeGrafter"/>
</dbReference>
<dbReference type="SMART" id="SM00228">
    <property type="entry name" value="PDZ"/>
    <property type="match status" value="2"/>
</dbReference>
<accession>A0A9D3LL62</accession>
<feature type="domain" description="PDZ" evidence="11">
    <location>
        <begin position="12"/>
        <end position="92"/>
    </location>
</feature>
<dbReference type="PIRSF" id="PIRSF037866">
    <property type="entry name" value="EBP50"/>
    <property type="match status" value="1"/>
</dbReference>
<dbReference type="Gene3D" id="2.30.42.10">
    <property type="match status" value="2"/>
</dbReference>
<evidence type="ECO:0000256" key="1">
    <source>
        <dbReference type="ARBA" id="ARBA00004105"/>
    </source>
</evidence>
<dbReference type="InterPro" id="IPR001478">
    <property type="entry name" value="PDZ"/>
</dbReference>
<keyword evidence="8" id="KW-0966">Cell projection</keyword>
<evidence type="ECO:0000256" key="3">
    <source>
        <dbReference type="ARBA" id="ARBA00004466"/>
    </source>
</evidence>
<dbReference type="InterPro" id="IPR015098">
    <property type="entry name" value="EBP50_C"/>
</dbReference>
<keyword evidence="13" id="KW-1185">Reference proteome</keyword>
<evidence type="ECO:0000256" key="5">
    <source>
        <dbReference type="ARBA" id="ARBA00022687"/>
    </source>
</evidence>
<dbReference type="GO" id="GO:0005902">
    <property type="term" value="C:microvillus"/>
    <property type="evidence" value="ECO:0007669"/>
    <property type="project" value="UniProtKB-SubCell"/>
</dbReference>
<gene>
    <name evidence="12" type="ORF">ANANG_G00297530</name>
</gene>
<dbReference type="InterPro" id="IPR036034">
    <property type="entry name" value="PDZ_sf"/>
</dbReference>
<comment type="subcellular location">
    <subcellularLocation>
        <location evidence="4">Cell projection</location>
        <location evidence="4">Filopodium</location>
    </subcellularLocation>
    <subcellularLocation>
        <location evidence="1">Cell projection</location>
        <location evidence="1">Microvillus</location>
    </subcellularLocation>
    <subcellularLocation>
        <location evidence="3">Cell projection</location>
        <location evidence="3">Ruffle</location>
    </subcellularLocation>
    <subcellularLocation>
        <location evidence="2 9">Endomembrane system</location>
        <topology evidence="2 9">Peripheral membrane protein</topology>
    </subcellularLocation>
</comment>
<dbReference type="EMBL" id="JAFIRN010000017">
    <property type="protein sequence ID" value="KAG5833030.1"/>
    <property type="molecule type" value="Genomic_DNA"/>
</dbReference>
<keyword evidence="5" id="KW-0879">Wnt signaling pathway</keyword>
<organism evidence="12 13">
    <name type="scientific">Anguilla anguilla</name>
    <name type="common">European freshwater eel</name>
    <name type="synonym">Muraena anguilla</name>
    <dbReference type="NCBI Taxonomy" id="7936"/>
    <lineage>
        <taxon>Eukaryota</taxon>
        <taxon>Metazoa</taxon>
        <taxon>Chordata</taxon>
        <taxon>Craniata</taxon>
        <taxon>Vertebrata</taxon>
        <taxon>Euteleostomi</taxon>
        <taxon>Actinopterygii</taxon>
        <taxon>Neopterygii</taxon>
        <taxon>Teleostei</taxon>
        <taxon>Anguilliformes</taxon>
        <taxon>Anguillidae</taxon>
        <taxon>Anguilla</taxon>
    </lineage>
</organism>
<dbReference type="GO" id="GO:0012505">
    <property type="term" value="C:endomembrane system"/>
    <property type="evidence" value="ECO:0007669"/>
    <property type="project" value="UniProtKB-SubCell"/>
</dbReference>
<evidence type="ECO:0000313" key="12">
    <source>
        <dbReference type="EMBL" id="KAG5833030.1"/>
    </source>
</evidence>
<dbReference type="PANTHER" id="PTHR14191">
    <property type="entry name" value="PDZ DOMAIN CONTAINING PROTEIN"/>
    <property type="match status" value="1"/>
</dbReference>
<feature type="region of interest" description="Disordered" evidence="10">
    <location>
        <begin position="114"/>
        <end position="156"/>
    </location>
</feature>
<feature type="domain" description="PDZ" evidence="11">
    <location>
        <begin position="165"/>
        <end position="245"/>
    </location>
</feature>
<dbReference type="GO" id="GO:0005102">
    <property type="term" value="F:signaling receptor binding"/>
    <property type="evidence" value="ECO:0007669"/>
    <property type="project" value="TreeGrafter"/>
</dbReference>
<dbReference type="CDD" id="cd06768">
    <property type="entry name" value="PDZ_NHERF-like"/>
    <property type="match status" value="2"/>
</dbReference>
<keyword evidence="6" id="KW-0677">Repeat</keyword>
<reference evidence="12" key="1">
    <citation type="submission" date="2021-01" db="EMBL/GenBank/DDBJ databases">
        <title>A chromosome-scale assembly of European eel, Anguilla anguilla.</title>
        <authorList>
            <person name="Henkel C."/>
            <person name="Jong-Raadsen S.A."/>
            <person name="Dufour S."/>
            <person name="Weltzien F.-A."/>
            <person name="Palstra A.P."/>
            <person name="Pelster B."/>
            <person name="Spaink H.P."/>
            <person name="Van Den Thillart G.E."/>
            <person name="Jansen H."/>
            <person name="Zahm M."/>
            <person name="Klopp C."/>
            <person name="Cedric C."/>
            <person name="Louis A."/>
            <person name="Berthelot C."/>
            <person name="Parey E."/>
            <person name="Roest Crollius H."/>
            <person name="Montfort J."/>
            <person name="Robinson-Rechavi M."/>
            <person name="Bucao C."/>
            <person name="Bouchez O."/>
            <person name="Gislard M."/>
            <person name="Lluch J."/>
            <person name="Milhes M."/>
            <person name="Lampietro C."/>
            <person name="Lopez Roques C."/>
            <person name="Donnadieu C."/>
            <person name="Braasch I."/>
            <person name="Desvignes T."/>
            <person name="Postlethwait J."/>
            <person name="Bobe J."/>
            <person name="Guiguen Y."/>
            <person name="Dirks R."/>
        </authorList>
    </citation>
    <scope>NUCLEOTIDE SEQUENCE</scope>
    <source>
        <strain evidence="12">Tag_6206</strain>
        <tissue evidence="12">Liver</tissue>
    </source>
</reference>
<dbReference type="Pfam" id="PF00595">
    <property type="entry name" value="PDZ"/>
    <property type="match status" value="2"/>
</dbReference>
<dbReference type="SUPFAM" id="SSF50156">
    <property type="entry name" value="PDZ domain-like"/>
    <property type="match status" value="2"/>
</dbReference>
<dbReference type="InterPro" id="IPR051067">
    <property type="entry name" value="NHER"/>
</dbReference>